<dbReference type="SUPFAM" id="SSF90123">
    <property type="entry name" value="ABC transporter transmembrane region"/>
    <property type="match status" value="1"/>
</dbReference>
<dbReference type="InterPro" id="IPR017871">
    <property type="entry name" value="ABC_transporter-like_CS"/>
</dbReference>
<keyword evidence="2" id="KW-0813">Transport</keyword>
<comment type="subcellular location">
    <subcellularLocation>
        <location evidence="1">Cell membrane</location>
        <topology evidence="1">Multi-pass membrane protein</topology>
    </subcellularLocation>
</comment>
<feature type="transmembrane region" description="Helical" evidence="10">
    <location>
        <begin position="132"/>
        <end position="151"/>
    </location>
</feature>
<reference evidence="13" key="1">
    <citation type="submission" date="2020-05" db="EMBL/GenBank/DDBJ databases">
        <authorList>
            <person name="Chiriac C."/>
            <person name="Salcher M."/>
            <person name="Ghai R."/>
            <person name="Kavagutti S V."/>
        </authorList>
    </citation>
    <scope>NUCLEOTIDE SEQUENCE</scope>
</reference>
<dbReference type="GO" id="GO:0005886">
    <property type="term" value="C:plasma membrane"/>
    <property type="evidence" value="ECO:0007669"/>
    <property type="project" value="UniProtKB-SubCell"/>
</dbReference>
<evidence type="ECO:0000256" key="3">
    <source>
        <dbReference type="ARBA" id="ARBA00022475"/>
    </source>
</evidence>
<evidence type="ECO:0000256" key="1">
    <source>
        <dbReference type="ARBA" id="ARBA00004651"/>
    </source>
</evidence>
<evidence type="ECO:0000256" key="7">
    <source>
        <dbReference type="ARBA" id="ARBA00022989"/>
    </source>
</evidence>
<organism evidence="13">
    <name type="scientific">freshwater metagenome</name>
    <dbReference type="NCBI Taxonomy" id="449393"/>
    <lineage>
        <taxon>unclassified sequences</taxon>
        <taxon>metagenomes</taxon>
        <taxon>ecological metagenomes</taxon>
    </lineage>
</organism>
<dbReference type="PROSITE" id="PS00211">
    <property type="entry name" value="ABC_TRANSPORTER_1"/>
    <property type="match status" value="1"/>
</dbReference>
<keyword evidence="8 10" id="KW-0472">Membrane</keyword>
<dbReference type="FunFam" id="3.40.50.300:FF:000221">
    <property type="entry name" value="Multidrug ABC transporter ATP-binding protein"/>
    <property type="match status" value="1"/>
</dbReference>
<dbReference type="PROSITE" id="PS50893">
    <property type="entry name" value="ABC_TRANSPORTER_2"/>
    <property type="match status" value="1"/>
</dbReference>
<protein>
    <submittedName>
        <fullName evidence="13">Unannotated protein</fullName>
    </submittedName>
</protein>
<dbReference type="SMART" id="SM00382">
    <property type="entry name" value="AAA"/>
    <property type="match status" value="1"/>
</dbReference>
<dbReference type="PROSITE" id="PS50929">
    <property type="entry name" value="ABC_TM1F"/>
    <property type="match status" value="1"/>
</dbReference>
<evidence type="ECO:0000259" key="12">
    <source>
        <dbReference type="PROSITE" id="PS50929"/>
    </source>
</evidence>
<feature type="transmembrane region" description="Helical" evidence="10">
    <location>
        <begin position="238"/>
        <end position="256"/>
    </location>
</feature>
<dbReference type="PANTHER" id="PTHR24221:SF654">
    <property type="entry name" value="ATP-BINDING CASSETTE SUB-FAMILY B MEMBER 6"/>
    <property type="match status" value="1"/>
</dbReference>
<dbReference type="Pfam" id="PF00005">
    <property type="entry name" value="ABC_tran"/>
    <property type="match status" value="1"/>
</dbReference>
<dbReference type="GO" id="GO:0034040">
    <property type="term" value="F:ATPase-coupled lipid transmembrane transporter activity"/>
    <property type="evidence" value="ECO:0007669"/>
    <property type="project" value="TreeGrafter"/>
</dbReference>
<evidence type="ECO:0000313" key="13">
    <source>
        <dbReference type="EMBL" id="CAB4740901.1"/>
    </source>
</evidence>
<keyword evidence="7 10" id="KW-1133">Transmembrane helix</keyword>
<keyword evidence="3" id="KW-1003">Cell membrane</keyword>
<dbReference type="SUPFAM" id="SSF52540">
    <property type="entry name" value="P-loop containing nucleoside triphosphate hydrolases"/>
    <property type="match status" value="1"/>
</dbReference>
<dbReference type="Gene3D" id="1.20.1560.10">
    <property type="entry name" value="ABC transporter type 1, transmembrane domain"/>
    <property type="match status" value="1"/>
</dbReference>
<evidence type="ECO:0000256" key="8">
    <source>
        <dbReference type="ARBA" id="ARBA00023136"/>
    </source>
</evidence>
<evidence type="ECO:0000256" key="10">
    <source>
        <dbReference type="SAM" id="Phobius"/>
    </source>
</evidence>
<feature type="transmembrane region" description="Helical" evidence="10">
    <location>
        <begin position="86"/>
        <end position="112"/>
    </location>
</feature>
<dbReference type="GO" id="GO:0005524">
    <property type="term" value="F:ATP binding"/>
    <property type="evidence" value="ECO:0007669"/>
    <property type="project" value="UniProtKB-KW"/>
</dbReference>
<feature type="domain" description="ABC transporter" evidence="11">
    <location>
        <begin position="409"/>
        <end position="643"/>
    </location>
</feature>
<evidence type="ECO:0000256" key="4">
    <source>
        <dbReference type="ARBA" id="ARBA00022692"/>
    </source>
</evidence>
<accession>A0A6J6T193</accession>
<dbReference type="AlphaFoldDB" id="A0A6J6T193"/>
<keyword evidence="6" id="KW-0067">ATP-binding</keyword>
<evidence type="ECO:0000256" key="2">
    <source>
        <dbReference type="ARBA" id="ARBA00022448"/>
    </source>
</evidence>
<feature type="compositionally biased region" description="Low complexity" evidence="9">
    <location>
        <begin position="8"/>
        <end position="33"/>
    </location>
</feature>
<dbReference type="GO" id="GO:0140359">
    <property type="term" value="F:ABC-type transporter activity"/>
    <property type="evidence" value="ECO:0007669"/>
    <property type="project" value="InterPro"/>
</dbReference>
<dbReference type="InterPro" id="IPR011527">
    <property type="entry name" value="ABC1_TM_dom"/>
</dbReference>
<keyword evidence="4 10" id="KW-0812">Transmembrane</keyword>
<gene>
    <name evidence="13" type="ORF">UFOPK2766_01031</name>
    <name evidence="14" type="ORF">UFOPK3519_00654</name>
</gene>
<dbReference type="Gene3D" id="3.40.50.300">
    <property type="entry name" value="P-loop containing nucleotide triphosphate hydrolases"/>
    <property type="match status" value="1"/>
</dbReference>
<feature type="transmembrane region" description="Helical" evidence="10">
    <location>
        <begin position="207"/>
        <end position="232"/>
    </location>
</feature>
<feature type="region of interest" description="Disordered" evidence="9">
    <location>
        <begin position="1"/>
        <end position="33"/>
    </location>
</feature>
<feature type="transmembrane region" description="Helical" evidence="10">
    <location>
        <begin position="319"/>
        <end position="339"/>
    </location>
</feature>
<evidence type="ECO:0000256" key="5">
    <source>
        <dbReference type="ARBA" id="ARBA00022741"/>
    </source>
</evidence>
<dbReference type="InterPro" id="IPR036640">
    <property type="entry name" value="ABC1_TM_sf"/>
</dbReference>
<evidence type="ECO:0000313" key="14">
    <source>
        <dbReference type="EMBL" id="CAB4897274.1"/>
    </source>
</evidence>
<dbReference type="EMBL" id="CAFBMG010000036">
    <property type="protein sequence ID" value="CAB4897274.1"/>
    <property type="molecule type" value="Genomic_DNA"/>
</dbReference>
<dbReference type="PANTHER" id="PTHR24221">
    <property type="entry name" value="ATP-BINDING CASSETTE SUB-FAMILY B"/>
    <property type="match status" value="1"/>
</dbReference>
<dbReference type="GO" id="GO:0016887">
    <property type="term" value="F:ATP hydrolysis activity"/>
    <property type="evidence" value="ECO:0007669"/>
    <property type="project" value="InterPro"/>
</dbReference>
<dbReference type="InterPro" id="IPR003593">
    <property type="entry name" value="AAA+_ATPase"/>
</dbReference>
<proteinExistence type="predicted"/>
<evidence type="ECO:0000256" key="6">
    <source>
        <dbReference type="ARBA" id="ARBA00022840"/>
    </source>
</evidence>
<dbReference type="EMBL" id="CAEZYU010000040">
    <property type="protein sequence ID" value="CAB4740901.1"/>
    <property type="molecule type" value="Genomic_DNA"/>
</dbReference>
<evidence type="ECO:0000259" key="11">
    <source>
        <dbReference type="PROSITE" id="PS50893"/>
    </source>
</evidence>
<dbReference type="InterPro" id="IPR027417">
    <property type="entry name" value="P-loop_NTPase"/>
</dbReference>
<name>A0A6J6T193_9ZZZZ</name>
<dbReference type="InterPro" id="IPR003439">
    <property type="entry name" value="ABC_transporter-like_ATP-bd"/>
</dbReference>
<evidence type="ECO:0000256" key="9">
    <source>
        <dbReference type="SAM" id="MobiDB-lite"/>
    </source>
</evidence>
<sequence length="648" mass="69705">MSTESAQSDATPADPTDSAPAVVEPEVVDPAVVDPEVAGPAAEEGAVLSPAAIASSAEQMFQDPTDKNLPMFPTLRMLFKGEYPSLAIMATASFLGGLCEATLLLLIANLALSIGGGDLSAQKSLMFGLDQLPINTLFLVAIALTAIRLALQYLASRSGARLTSRLTQSLRNGTFEDFIGASWEVQSAIPEAAVQDLLQRHLAKTQAAVISVGLLMSSGFMVMALLMSAFIVDPLASGAIVIFGGFLFMGLRPMTIKAKRLGRQQMQQGVIYSVQSREAIDLSLEIRAFGVSDDVADRLDKSTRSEIASLYKAQLMARMVTGIYTSAAVLIILAALVAMDAFLDQPLAAVGAIVVVLVRALNQTSGIQAAYHGLGDLVPYIQRLFEERQFFRDSRPPSGSVHLESVGKIEFSEVAYSYDGVHDALHDVSFTVEPGEAVGIIGPSGSGKSTLIQLLLRLRHAGTGTYLLDGVPVGEIDDPSWFSMIAFVPQDSRIYDDTVANNIRFFRPGVSDEQIMDAARRAHVHEEILAMPDGYDTVLGSRGGSLSGGQRQRVAIARALVRRPAMLVLDEPTSALDMQSESLVHETLNELKESVTLFVIAHRLSTLNSCDRIMVMDHGKLQAFGDRTDLESNNAFYKEALALSRIRT</sequence>
<feature type="domain" description="ABC transmembrane type-1" evidence="12">
    <location>
        <begin position="87"/>
        <end position="337"/>
    </location>
</feature>
<keyword evidence="5" id="KW-0547">Nucleotide-binding</keyword>
<dbReference type="InterPro" id="IPR039421">
    <property type="entry name" value="Type_1_exporter"/>
</dbReference>